<sequence length="520" mass="57343">MRVIRYRLNQVKLGIDESVNVLPRRIAARYGKGHKDTIKIFDVEIIRDSIDARRKSDIKKVYTVDFSSDVKLDLPEAPDMSYKQVEAGKEIMERRPVIIGFGPCGMFCALILAERGYRPLVLERGYAMEDRIREVKAFWEKGILNPECNVQFGEGGAGTFSDGKLTTGIKDPRIRKVLEEFVEAGANEDILYKQKPHIGTDVLRQVVKNIRLKVERLGGEIRFDARVNHLNVEEGHVTGLMVQTGYQLINTEADNVVLAIGHSSRDTLRSLVETGVEMKQKPFSIGVRIEHPQEMVDKAQYGAAAGDEHLPHATYQLAHHCKDGRGVYTFCMCPGGEVIVASSESGHVVTNGMSFRSRNSGTANSGLLVDVRTEDFGSDAPLAGVEFQEKYEAMAYKNGGGRYKAPKTTWGEFRDGKDSATAVIECLPEFAVTDIREAMPELGKKLRGFDEDSAVFTAVETRSSSPVRIVRGENFESTAIKGLYPAGEGAGYAGGITSSACDGIKVAEELIGRYSPYEGK</sequence>
<reference evidence="2 3" key="1">
    <citation type="submission" date="2019-03" db="EMBL/GenBank/DDBJ databases">
        <title>Genomic Encyclopedia of Type Strains, Phase IV (KMG-IV): sequencing the most valuable type-strain genomes for metagenomic binning, comparative biology and taxonomic classification.</title>
        <authorList>
            <person name="Goeker M."/>
        </authorList>
    </citation>
    <scope>NUCLEOTIDE SEQUENCE [LARGE SCALE GENOMIC DNA]</scope>
    <source>
        <strain evidence="2 3">DSM 28287</strain>
    </source>
</reference>
<dbReference type="PANTHER" id="PTHR42842:SF3">
    <property type="entry name" value="FAD_NAD(P)-BINDING OXIDOREDUCTASE FAMILY PROTEIN"/>
    <property type="match status" value="1"/>
</dbReference>
<evidence type="ECO:0000259" key="1">
    <source>
        <dbReference type="Pfam" id="PF21688"/>
    </source>
</evidence>
<dbReference type="Gene3D" id="3.30.70.2700">
    <property type="match status" value="1"/>
</dbReference>
<gene>
    <name evidence="2" type="ORF">EV211_1095</name>
</gene>
<protein>
    <recommendedName>
        <fullName evidence="1">FAD-dependent protein C-terminal domain-containing protein</fullName>
    </recommendedName>
</protein>
<dbReference type="InterPro" id="IPR028348">
    <property type="entry name" value="FAD-binding_protein"/>
</dbReference>
<dbReference type="RefSeq" id="WP_133528056.1">
    <property type="nucleotide sequence ID" value="NZ_SNXO01000009.1"/>
</dbReference>
<feature type="domain" description="FAD-dependent protein C-terminal" evidence="1">
    <location>
        <begin position="282"/>
        <end position="463"/>
    </location>
</feature>
<dbReference type="Pfam" id="PF21688">
    <property type="entry name" value="FAD-depend_C"/>
    <property type="match status" value="1"/>
</dbReference>
<name>A0A4R6Q749_9FIRM</name>
<dbReference type="PIRSF" id="PIRSF038984">
    <property type="entry name" value="FAD_binding_protein"/>
    <property type="match status" value="1"/>
</dbReference>
<evidence type="ECO:0000313" key="2">
    <source>
        <dbReference type="EMBL" id="TDP57895.1"/>
    </source>
</evidence>
<dbReference type="InterPro" id="IPR036188">
    <property type="entry name" value="FAD/NAD-bd_sf"/>
</dbReference>
<comment type="caution">
    <text evidence="2">The sequence shown here is derived from an EMBL/GenBank/DDBJ whole genome shotgun (WGS) entry which is preliminary data.</text>
</comment>
<dbReference type="PANTHER" id="PTHR42842">
    <property type="entry name" value="FAD/NAD(P)-BINDING OXIDOREDUCTASE"/>
    <property type="match status" value="1"/>
</dbReference>
<organism evidence="2 3">
    <name type="scientific">Aminicella lysinilytica</name>
    <dbReference type="NCBI Taxonomy" id="433323"/>
    <lineage>
        <taxon>Bacteria</taxon>
        <taxon>Bacillati</taxon>
        <taxon>Bacillota</taxon>
        <taxon>Clostridia</taxon>
        <taxon>Peptostreptococcales</taxon>
        <taxon>Anaerovoracaceae</taxon>
        <taxon>Aminicella</taxon>
    </lineage>
</organism>
<evidence type="ECO:0000313" key="3">
    <source>
        <dbReference type="Proteomes" id="UP000295500"/>
    </source>
</evidence>
<dbReference type="SUPFAM" id="SSF51905">
    <property type="entry name" value="FAD/NAD(P)-binding domain"/>
    <property type="match status" value="1"/>
</dbReference>
<dbReference type="Gene3D" id="3.50.50.60">
    <property type="entry name" value="FAD/NAD(P)-binding domain"/>
    <property type="match status" value="2"/>
</dbReference>
<dbReference type="InterPro" id="IPR049516">
    <property type="entry name" value="FAD-depend_C"/>
</dbReference>
<dbReference type="EMBL" id="SNXO01000009">
    <property type="protein sequence ID" value="TDP57895.1"/>
    <property type="molecule type" value="Genomic_DNA"/>
</dbReference>
<keyword evidence="3" id="KW-1185">Reference proteome</keyword>
<dbReference type="Proteomes" id="UP000295500">
    <property type="component" value="Unassembled WGS sequence"/>
</dbReference>
<dbReference type="AlphaFoldDB" id="A0A4R6Q749"/>
<accession>A0A4R6Q749</accession>
<dbReference type="OrthoDB" id="9772594at2"/>
<proteinExistence type="predicted"/>